<protein>
    <recommendedName>
        <fullName evidence="5 13">Succinate dehydrogenase flavoprotein subunit</fullName>
        <ecNumber evidence="4 18">1.3.5.1</ecNumber>
    </recommendedName>
</protein>
<evidence type="ECO:0000256" key="7">
    <source>
        <dbReference type="ARBA" id="ARBA00022630"/>
    </source>
</evidence>
<dbReference type="PANTHER" id="PTHR11632">
    <property type="entry name" value="SUCCINATE DEHYDROGENASE 2 FLAVOPROTEIN SUBUNIT"/>
    <property type="match status" value="1"/>
</dbReference>
<evidence type="ECO:0000256" key="15">
    <source>
        <dbReference type="PIRSR" id="PIRSR611281-2"/>
    </source>
</evidence>
<evidence type="ECO:0000313" key="22">
    <source>
        <dbReference type="Proteomes" id="UP000244110"/>
    </source>
</evidence>
<gene>
    <name evidence="21" type="ORF">C8R28_102441</name>
</gene>
<keyword evidence="9 18" id="KW-0249">Electron transport</keyword>
<feature type="binding site" evidence="15">
    <location>
        <position position="398"/>
    </location>
    <ligand>
        <name>substrate</name>
    </ligand>
</feature>
<dbReference type="NCBIfam" id="TIGR01816">
    <property type="entry name" value="sdhA_forward"/>
    <property type="match status" value="1"/>
</dbReference>
<evidence type="ECO:0000256" key="8">
    <source>
        <dbReference type="ARBA" id="ARBA00022827"/>
    </source>
</evidence>
<dbReference type="UniPathway" id="UPA00223">
    <property type="reaction ID" value="UER01005"/>
</dbReference>
<dbReference type="FunFam" id="3.90.700.10:FF:000001">
    <property type="entry name" value="Mitochondrial succinate dehydrogenase flavoprotein subunit"/>
    <property type="match status" value="1"/>
</dbReference>
<evidence type="ECO:0000259" key="20">
    <source>
        <dbReference type="Pfam" id="PF02910"/>
    </source>
</evidence>
<evidence type="ECO:0000256" key="1">
    <source>
        <dbReference type="ARBA" id="ARBA00004515"/>
    </source>
</evidence>
<feature type="binding site" evidence="16">
    <location>
        <begin position="37"/>
        <end position="52"/>
    </location>
    <ligand>
        <name>FAD</name>
        <dbReference type="ChEBI" id="CHEBI:57692"/>
    </ligand>
</feature>
<keyword evidence="18" id="KW-0997">Cell inner membrane</keyword>
<evidence type="ECO:0000256" key="13">
    <source>
        <dbReference type="NCBIfam" id="TIGR01816"/>
    </source>
</evidence>
<evidence type="ECO:0000256" key="17">
    <source>
        <dbReference type="PIRSR" id="PIRSR611281-4"/>
    </source>
</evidence>
<proteinExistence type="inferred from homology"/>
<keyword evidence="6 18" id="KW-0813">Transport</keyword>
<comment type="subcellular location">
    <subcellularLocation>
        <location evidence="1 18">Cell inner membrane</location>
        <topology evidence="1 18">Peripheral membrane protein</topology>
        <orientation evidence="1 18">Cytoplasmic side</orientation>
    </subcellularLocation>
</comment>
<name>A0A2T5IHI7_9PROT</name>
<dbReference type="GO" id="GO:0009055">
    <property type="term" value="F:electron transfer activity"/>
    <property type="evidence" value="ECO:0007669"/>
    <property type="project" value="TreeGrafter"/>
</dbReference>
<dbReference type="InterPro" id="IPR003952">
    <property type="entry name" value="FRD_SDH_FAD_BS"/>
</dbReference>
<evidence type="ECO:0000256" key="4">
    <source>
        <dbReference type="ARBA" id="ARBA00012792"/>
    </source>
</evidence>
<dbReference type="SUPFAM" id="SSF51905">
    <property type="entry name" value="FAD/NAD(P)-binding domain"/>
    <property type="match status" value="1"/>
</dbReference>
<dbReference type="Proteomes" id="UP000244110">
    <property type="component" value="Unassembled WGS sequence"/>
</dbReference>
<dbReference type="InterPro" id="IPR030664">
    <property type="entry name" value="SdhA/FrdA/AprA"/>
</dbReference>
<feature type="binding site" evidence="15">
    <location>
        <position position="254"/>
    </location>
    <ligand>
        <name>substrate</name>
    </ligand>
</feature>
<comment type="pathway">
    <text evidence="2 18">Carbohydrate metabolism; tricarboxylic acid cycle; fumarate from succinate (bacterial route): step 1/1.</text>
</comment>
<accession>A0A2T5IHI7</accession>
<dbReference type="GO" id="GO:0008177">
    <property type="term" value="F:succinate dehydrogenase (quinone) activity"/>
    <property type="evidence" value="ECO:0007669"/>
    <property type="project" value="UniProtKB-EC"/>
</dbReference>
<dbReference type="InterPro" id="IPR015939">
    <property type="entry name" value="Fum_Rdtase/Succ_DH_flav-like_C"/>
</dbReference>
<evidence type="ECO:0000256" key="11">
    <source>
        <dbReference type="ARBA" id="ARBA00023136"/>
    </source>
</evidence>
<dbReference type="PIRSF" id="PIRSF000171">
    <property type="entry name" value="SDHA_APRA_LASPO"/>
    <property type="match status" value="1"/>
</dbReference>
<evidence type="ECO:0000256" key="18">
    <source>
        <dbReference type="RuleBase" id="RU362051"/>
    </source>
</evidence>
<evidence type="ECO:0000256" key="6">
    <source>
        <dbReference type="ARBA" id="ARBA00022448"/>
    </source>
</evidence>
<keyword evidence="11 18" id="KW-0472">Membrane</keyword>
<dbReference type="FunFam" id="1.20.58.100:FF:000001">
    <property type="entry name" value="Succinate dehydrogenase flavoprotein subunit (SdhA)"/>
    <property type="match status" value="1"/>
</dbReference>
<dbReference type="PROSITE" id="PS00504">
    <property type="entry name" value="FRD_SDH_FAD_BINDING"/>
    <property type="match status" value="1"/>
</dbReference>
<dbReference type="GO" id="GO:0050660">
    <property type="term" value="F:flavin adenine dinucleotide binding"/>
    <property type="evidence" value="ECO:0007669"/>
    <property type="project" value="UniProtKB-UniRule"/>
</dbReference>
<evidence type="ECO:0000256" key="5">
    <source>
        <dbReference type="ARBA" id="ARBA00019965"/>
    </source>
</evidence>
<dbReference type="GO" id="GO:0009061">
    <property type="term" value="P:anaerobic respiration"/>
    <property type="evidence" value="ECO:0007669"/>
    <property type="project" value="TreeGrafter"/>
</dbReference>
<evidence type="ECO:0000259" key="19">
    <source>
        <dbReference type="Pfam" id="PF00890"/>
    </source>
</evidence>
<keyword evidence="8 16" id="KW-0274">FAD</keyword>
<dbReference type="PRINTS" id="PR00411">
    <property type="entry name" value="PNDRDTASEI"/>
</dbReference>
<dbReference type="NCBIfam" id="TIGR01812">
    <property type="entry name" value="sdhA_frdA_Gneg"/>
    <property type="match status" value="1"/>
</dbReference>
<dbReference type="Pfam" id="PF00890">
    <property type="entry name" value="FAD_binding_2"/>
    <property type="match status" value="1"/>
</dbReference>
<dbReference type="Gene3D" id="3.50.50.60">
    <property type="entry name" value="FAD/NAD(P)-binding domain"/>
    <property type="match status" value="1"/>
</dbReference>
<comment type="cofactor">
    <cofactor evidence="16">
        <name>FAD</name>
        <dbReference type="ChEBI" id="CHEBI:57692"/>
    </cofactor>
    <text evidence="16">Flavinylated by SdhE, about 5% flavinylation occurs in the absence of SdhE.</text>
</comment>
<dbReference type="InterPro" id="IPR037099">
    <property type="entry name" value="Fum_R/Succ_DH_flav-like_C_sf"/>
</dbReference>
<dbReference type="GO" id="GO:0022900">
    <property type="term" value="P:electron transport chain"/>
    <property type="evidence" value="ECO:0007669"/>
    <property type="project" value="UniProtKB-UniRule"/>
</dbReference>
<keyword evidence="18" id="KW-1003">Cell membrane</keyword>
<feature type="domain" description="FAD-dependent oxidoreductase 2 FAD-binding" evidence="19">
    <location>
        <begin position="9"/>
        <end position="404"/>
    </location>
</feature>
<sequence length="587" mass="64626">MSLIKRKFDVVIVGAGGAGMRAALQLSEAGLKVAVLSKVFPTRSHTVSAQGGIAAALGNVTEDNWHWHMYDTVKGSDYLGDQDAIEFMCRHANEVVYELEHFGMPFDRLENGKIYQRPFGGQSQNFGGAQATRSCAAADRTGHALLHTLYQRNVSANTQFFIEWMALDLIRDEQGDVLGVTALEMETGEILVLQARATLFATGGGGRIFQASTNALINTGDGLGMAARAGIPLEDMEFWQFHPTGVYGVGVLISEAVRGEGGYLLNREGERFMERYAPNAKDLASRDVVSRAMTTEMKDGRGCGDESDHLLLKLDHLGSEIIKTRLPGIRELAIKFAHVDPINEPIPVVPTAHYMMGGIPTNYLGQVVAPYKTGPEEVVSGFYAVGECACVSVHGANRLGTNSLLDLVVFGRAAANQIIEDLKTHPHHKPLPEDAADKTLNRLARLENQQNGESVAQVHATLAKTMQTYCGVFRFEDMLQKGVEKILDVGEQVGRTEIKDKSKIFNTARIEALELDNLKEVAIATMISAEARRESRGAHARDDYPQRDDVKWLKHTLFFSQDNRLDYKPVRLKPLTVESFPPKARTY</sequence>
<dbReference type="SUPFAM" id="SSF56425">
    <property type="entry name" value="Succinate dehydrogenase/fumarate reductase flavoprotein, catalytic domain"/>
    <property type="match status" value="1"/>
</dbReference>
<evidence type="ECO:0000256" key="2">
    <source>
        <dbReference type="ARBA" id="ARBA00004894"/>
    </source>
</evidence>
<feature type="binding site" evidence="15">
    <location>
        <position position="242"/>
    </location>
    <ligand>
        <name>substrate</name>
    </ligand>
</feature>
<feature type="active site" description="Proton acceptor" evidence="14">
    <location>
        <position position="286"/>
    </location>
</feature>
<comment type="catalytic activity">
    <reaction evidence="12 18">
        <text>a quinone + succinate = fumarate + a quinol</text>
        <dbReference type="Rhea" id="RHEA:40523"/>
        <dbReference type="ChEBI" id="CHEBI:24646"/>
        <dbReference type="ChEBI" id="CHEBI:29806"/>
        <dbReference type="ChEBI" id="CHEBI:30031"/>
        <dbReference type="ChEBI" id="CHEBI:132124"/>
        <dbReference type="EC" id="1.3.5.1"/>
    </reaction>
</comment>
<dbReference type="GO" id="GO:0005886">
    <property type="term" value="C:plasma membrane"/>
    <property type="evidence" value="ECO:0007669"/>
    <property type="project" value="UniProtKB-SubCell"/>
</dbReference>
<dbReference type="InterPro" id="IPR036188">
    <property type="entry name" value="FAD/NAD-bd_sf"/>
</dbReference>
<dbReference type="GO" id="GO:0006099">
    <property type="term" value="P:tricarboxylic acid cycle"/>
    <property type="evidence" value="ECO:0007669"/>
    <property type="project" value="UniProtKB-UniRule"/>
</dbReference>
<organism evidence="21 22">
    <name type="scientific">Nitrosomonas ureae</name>
    <dbReference type="NCBI Taxonomy" id="44577"/>
    <lineage>
        <taxon>Bacteria</taxon>
        <taxon>Pseudomonadati</taxon>
        <taxon>Pseudomonadota</taxon>
        <taxon>Betaproteobacteria</taxon>
        <taxon>Nitrosomonadales</taxon>
        <taxon>Nitrosomonadaceae</taxon>
        <taxon>Nitrosomonas</taxon>
    </lineage>
</organism>
<evidence type="ECO:0000256" key="16">
    <source>
        <dbReference type="PIRSR" id="PIRSR611281-3"/>
    </source>
</evidence>
<dbReference type="InterPro" id="IPR003953">
    <property type="entry name" value="FAD-dep_OxRdtase_2_FAD-bd"/>
</dbReference>
<feature type="modified residue" description="Tele-8alpha-FAD histidine" evidence="17">
    <location>
        <position position="45"/>
    </location>
</feature>
<dbReference type="Pfam" id="PF02910">
    <property type="entry name" value="Succ_DH_flav_C"/>
    <property type="match status" value="1"/>
</dbReference>
<comment type="similarity">
    <text evidence="3 18">Belongs to the FAD-dependent oxidoreductase 2 family. FRD/SDH subfamily.</text>
</comment>
<keyword evidence="18" id="KW-0816">Tricarboxylic acid cycle</keyword>
<feature type="binding site" evidence="16">
    <location>
        <position position="221"/>
    </location>
    <ligand>
        <name>FAD</name>
        <dbReference type="ChEBI" id="CHEBI:57692"/>
    </ligand>
</feature>
<dbReference type="AlphaFoldDB" id="A0A2T5IHI7"/>
<dbReference type="InterPro" id="IPR027477">
    <property type="entry name" value="Succ_DH/fumarate_Rdtase_cat_sf"/>
</dbReference>
<dbReference type="RefSeq" id="WP_107787119.1">
    <property type="nucleotide sequence ID" value="NZ_QAOL01000024.1"/>
</dbReference>
<feature type="binding site" evidence="16">
    <location>
        <position position="387"/>
    </location>
    <ligand>
        <name>FAD</name>
        <dbReference type="ChEBI" id="CHEBI:57692"/>
    </ligand>
</feature>
<keyword evidence="10 18" id="KW-0560">Oxidoreductase</keyword>
<reference evidence="21 22" key="1">
    <citation type="submission" date="2018-04" db="EMBL/GenBank/DDBJ databases">
        <title>Active sludge and wastewater microbial communities from Klosterneuburg, Austria.</title>
        <authorList>
            <person name="Wagner M."/>
        </authorList>
    </citation>
    <scope>NUCLEOTIDE SEQUENCE [LARGE SCALE GENOMIC DNA]</scope>
    <source>
        <strain evidence="21 22">Nm4</strain>
    </source>
</reference>
<feature type="binding site" evidence="15">
    <location>
        <position position="353"/>
    </location>
    <ligand>
        <name>substrate</name>
    </ligand>
</feature>
<evidence type="ECO:0000256" key="14">
    <source>
        <dbReference type="PIRSR" id="PIRSR000171-1"/>
    </source>
</evidence>
<evidence type="ECO:0000256" key="9">
    <source>
        <dbReference type="ARBA" id="ARBA00022982"/>
    </source>
</evidence>
<dbReference type="Gene3D" id="3.90.700.10">
    <property type="entry name" value="Succinate dehydrogenase/fumarate reductase flavoprotein, catalytic domain"/>
    <property type="match status" value="1"/>
</dbReference>
<feature type="binding site" evidence="16">
    <location>
        <begin position="14"/>
        <end position="19"/>
    </location>
    <ligand>
        <name>FAD</name>
        <dbReference type="ChEBI" id="CHEBI:57692"/>
    </ligand>
</feature>
<feature type="binding site" evidence="16">
    <location>
        <begin position="403"/>
        <end position="404"/>
    </location>
    <ligand>
        <name>FAD</name>
        <dbReference type="ChEBI" id="CHEBI:57692"/>
    </ligand>
</feature>
<dbReference type="PANTHER" id="PTHR11632:SF51">
    <property type="entry name" value="SUCCINATE DEHYDROGENASE [UBIQUINONE] FLAVOPROTEIN SUBUNIT, MITOCHONDRIAL"/>
    <property type="match status" value="1"/>
</dbReference>
<dbReference type="InterPro" id="IPR014006">
    <property type="entry name" value="Succ_Dhase_FrdA_Gneg"/>
</dbReference>
<evidence type="ECO:0000256" key="3">
    <source>
        <dbReference type="ARBA" id="ARBA00008040"/>
    </source>
</evidence>
<feature type="domain" description="Fumarate reductase/succinate dehydrogenase flavoprotein-like C-terminal" evidence="20">
    <location>
        <begin position="459"/>
        <end position="587"/>
    </location>
</feature>
<dbReference type="EC" id="1.3.5.1" evidence="4 18"/>
<dbReference type="InterPro" id="IPR011281">
    <property type="entry name" value="Succ_DH_flav_su_fwd"/>
</dbReference>
<dbReference type="Gene3D" id="4.10.80.40">
    <property type="entry name" value="succinate dehydrogenase protein domain"/>
    <property type="match status" value="1"/>
</dbReference>
<dbReference type="SUPFAM" id="SSF46977">
    <property type="entry name" value="Succinate dehydrogenase/fumarate reductase flavoprotein C-terminal domain"/>
    <property type="match status" value="1"/>
</dbReference>
<evidence type="ECO:0000256" key="12">
    <source>
        <dbReference type="ARBA" id="ARBA00049220"/>
    </source>
</evidence>
<dbReference type="Gene3D" id="1.20.58.100">
    <property type="entry name" value="Fumarate reductase/succinate dehydrogenase flavoprotein-like, C-terminal domain"/>
    <property type="match status" value="1"/>
</dbReference>
<keyword evidence="7 16" id="KW-0285">Flavoprotein</keyword>
<evidence type="ECO:0000313" key="21">
    <source>
        <dbReference type="EMBL" id="PTQ83239.1"/>
    </source>
</evidence>
<comment type="caution">
    <text evidence="21">The sequence shown here is derived from an EMBL/GenBank/DDBJ whole genome shotgun (WGS) entry which is preliminary data.</text>
</comment>
<evidence type="ECO:0000256" key="10">
    <source>
        <dbReference type="ARBA" id="ARBA00023002"/>
    </source>
</evidence>
<dbReference type="EMBL" id="QAOL01000024">
    <property type="protein sequence ID" value="PTQ83239.1"/>
    <property type="molecule type" value="Genomic_DNA"/>
</dbReference>